<dbReference type="Proteomes" id="UP000299102">
    <property type="component" value="Unassembled WGS sequence"/>
</dbReference>
<accession>A0A4C1VWL1</accession>
<name>A0A4C1VWL1_EUMVA</name>
<gene>
    <name evidence="1" type="ORF">EVAR_87160_1</name>
</gene>
<protein>
    <submittedName>
        <fullName evidence="1">Uncharacterized protein</fullName>
    </submittedName>
</protein>
<dbReference type="AlphaFoldDB" id="A0A4C1VWL1"/>
<organism evidence="1 2">
    <name type="scientific">Eumeta variegata</name>
    <name type="common">Bagworm moth</name>
    <name type="synonym">Eumeta japonica</name>
    <dbReference type="NCBI Taxonomy" id="151549"/>
    <lineage>
        <taxon>Eukaryota</taxon>
        <taxon>Metazoa</taxon>
        <taxon>Ecdysozoa</taxon>
        <taxon>Arthropoda</taxon>
        <taxon>Hexapoda</taxon>
        <taxon>Insecta</taxon>
        <taxon>Pterygota</taxon>
        <taxon>Neoptera</taxon>
        <taxon>Endopterygota</taxon>
        <taxon>Lepidoptera</taxon>
        <taxon>Glossata</taxon>
        <taxon>Ditrysia</taxon>
        <taxon>Tineoidea</taxon>
        <taxon>Psychidae</taxon>
        <taxon>Oiketicinae</taxon>
        <taxon>Eumeta</taxon>
    </lineage>
</organism>
<dbReference type="EMBL" id="BGZK01000421">
    <property type="protein sequence ID" value="GBP42609.1"/>
    <property type="molecule type" value="Genomic_DNA"/>
</dbReference>
<sequence>MASKFENHTAEQVITKVRGVIDAREMGVAVDQIRKARGQKINSDEEIVASLRTQNRHLAEGLVWNKVRARVCYRRRARNNLEYHPVLEVSAELYQRLIKTGFVYGDKFPLVQYSRCLGYGHGKRFCEDVSERCAEHTGLTSRVQKEGEPPKCINCIKAGCEDTVHGVFSSECEVRANWDGMARSKVSYC</sequence>
<evidence type="ECO:0000313" key="2">
    <source>
        <dbReference type="Proteomes" id="UP000299102"/>
    </source>
</evidence>
<evidence type="ECO:0000313" key="1">
    <source>
        <dbReference type="EMBL" id="GBP42609.1"/>
    </source>
</evidence>
<dbReference type="OrthoDB" id="10022108at2759"/>
<keyword evidence="2" id="KW-1185">Reference proteome</keyword>
<comment type="caution">
    <text evidence="1">The sequence shown here is derived from an EMBL/GenBank/DDBJ whole genome shotgun (WGS) entry which is preliminary data.</text>
</comment>
<proteinExistence type="predicted"/>
<reference evidence="1 2" key="1">
    <citation type="journal article" date="2019" name="Commun. Biol.">
        <title>The bagworm genome reveals a unique fibroin gene that provides high tensile strength.</title>
        <authorList>
            <person name="Kono N."/>
            <person name="Nakamura H."/>
            <person name="Ohtoshi R."/>
            <person name="Tomita M."/>
            <person name="Numata K."/>
            <person name="Arakawa K."/>
        </authorList>
    </citation>
    <scope>NUCLEOTIDE SEQUENCE [LARGE SCALE GENOMIC DNA]</scope>
</reference>